<sequence length="182" mass="19051">MGGPPLRQQPRRPSAAIPLTPRALLSRRLRRPHRWIPRSTPPVTTAPIDLALAWSITPTSIFANRVTPGSLTLTVTNVSATDSMTGTTIRIARGYGVGGALLVEAAIANSSWSITTDDHFIYLSFNGVISAGKTVALDVPLNLNAPGGASTENLLGMILDGTGGDTITTNNAVTRTVTITAP</sequence>
<evidence type="ECO:0000313" key="1">
    <source>
        <dbReference type="EMBL" id="TDP95336.1"/>
    </source>
</evidence>
<protein>
    <submittedName>
        <fullName evidence="1">Uncharacterized protein</fullName>
    </submittedName>
</protein>
<accession>A0A4R6S8X5</accession>
<organism evidence="1 2">
    <name type="scientific">Leucobacter luti</name>
    <dbReference type="NCBI Taxonomy" id="340320"/>
    <lineage>
        <taxon>Bacteria</taxon>
        <taxon>Bacillati</taxon>
        <taxon>Actinomycetota</taxon>
        <taxon>Actinomycetes</taxon>
        <taxon>Micrococcales</taxon>
        <taxon>Microbacteriaceae</taxon>
        <taxon>Leucobacter</taxon>
    </lineage>
</organism>
<dbReference type="EMBL" id="SNYA01000001">
    <property type="protein sequence ID" value="TDP95336.1"/>
    <property type="molecule type" value="Genomic_DNA"/>
</dbReference>
<keyword evidence="2" id="KW-1185">Reference proteome</keyword>
<gene>
    <name evidence="1" type="ORF">EDF62_0011</name>
</gene>
<evidence type="ECO:0000313" key="2">
    <source>
        <dbReference type="Proteomes" id="UP000295601"/>
    </source>
</evidence>
<proteinExistence type="predicted"/>
<dbReference type="AlphaFoldDB" id="A0A4R6S8X5"/>
<name>A0A4R6S8X5_9MICO</name>
<reference evidence="1 2" key="1">
    <citation type="submission" date="2019-03" db="EMBL/GenBank/DDBJ databases">
        <title>Genomic analyses of the natural microbiome of Caenorhabditis elegans.</title>
        <authorList>
            <person name="Samuel B."/>
        </authorList>
    </citation>
    <scope>NUCLEOTIDE SEQUENCE [LARGE SCALE GENOMIC DNA]</scope>
    <source>
        <strain evidence="1 2">JUb18</strain>
    </source>
</reference>
<comment type="caution">
    <text evidence="1">The sequence shown here is derived from an EMBL/GenBank/DDBJ whole genome shotgun (WGS) entry which is preliminary data.</text>
</comment>
<dbReference type="Proteomes" id="UP000295601">
    <property type="component" value="Unassembled WGS sequence"/>
</dbReference>